<dbReference type="InterPro" id="IPR048498">
    <property type="entry name" value="WW_USP8"/>
</dbReference>
<evidence type="ECO:0000259" key="2">
    <source>
        <dbReference type="Pfam" id="PF20625"/>
    </source>
</evidence>
<evidence type="ECO:0000313" key="4">
    <source>
        <dbReference type="Proteomes" id="UP001152622"/>
    </source>
</evidence>
<organism evidence="3 4">
    <name type="scientific">Synaphobranchus kaupii</name>
    <name type="common">Kaup's arrowtooth eel</name>
    <dbReference type="NCBI Taxonomy" id="118154"/>
    <lineage>
        <taxon>Eukaryota</taxon>
        <taxon>Metazoa</taxon>
        <taxon>Chordata</taxon>
        <taxon>Craniata</taxon>
        <taxon>Vertebrata</taxon>
        <taxon>Euteleostomi</taxon>
        <taxon>Actinopterygii</taxon>
        <taxon>Neopterygii</taxon>
        <taxon>Teleostei</taxon>
        <taxon>Anguilliformes</taxon>
        <taxon>Synaphobranchidae</taxon>
        <taxon>Synaphobranchus</taxon>
    </lineage>
</organism>
<name>A0A9Q1ERE1_SYNKA</name>
<gene>
    <name evidence="3" type="ORF">SKAU_G00309210</name>
</gene>
<accession>A0A9Q1ERE1</accession>
<proteinExistence type="predicted"/>
<feature type="domain" description="USP8 WW" evidence="2">
    <location>
        <begin position="5"/>
        <end position="37"/>
    </location>
</feature>
<comment type="caution">
    <text evidence="3">The sequence shown here is derived from an EMBL/GenBank/DDBJ whole genome shotgun (WGS) entry which is preliminary data.</text>
</comment>
<sequence>MGRTVPGLPDGWMKFLDTVTGTYRYYHSPTNRVHLYPPEVSVSHMPPATPPTLKQKQVLPLEADREFSKLKRSYSSPDITQDIRDEGPKKPTATPTVNRGIKPHGVTVYTKN</sequence>
<keyword evidence="4" id="KW-1185">Reference proteome</keyword>
<dbReference type="Proteomes" id="UP001152622">
    <property type="component" value="Chromosome 13"/>
</dbReference>
<dbReference type="AlphaFoldDB" id="A0A9Q1ERE1"/>
<reference evidence="3" key="1">
    <citation type="journal article" date="2023" name="Science">
        <title>Genome structures resolve the early diversification of teleost fishes.</title>
        <authorList>
            <person name="Parey E."/>
            <person name="Louis A."/>
            <person name="Montfort J."/>
            <person name="Bouchez O."/>
            <person name="Roques C."/>
            <person name="Iampietro C."/>
            <person name="Lluch J."/>
            <person name="Castinel A."/>
            <person name="Donnadieu C."/>
            <person name="Desvignes T."/>
            <person name="Floi Bucao C."/>
            <person name="Jouanno E."/>
            <person name="Wen M."/>
            <person name="Mejri S."/>
            <person name="Dirks R."/>
            <person name="Jansen H."/>
            <person name="Henkel C."/>
            <person name="Chen W.J."/>
            <person name="Zahm M."/>
            <person name="Cabau C."/>
            <person name="Klopp C."/>
            <person name="Thompson A.W."/>
            <person name="Robinson-Rechavi M."/>
            <person name="Braasch I."/>
            <person name="Lecointre G."/>
            <person name="Bobe J."/>
            <person name="Postlethwait J.H."/>
            <person name="Berthelot C."/>
            <person name="Roest Crollius H."/>
            <person name="Guiguen Y."/>
        </authorList>
    </citation>
    <scope>NUCLEOTIDE SEQUENCE</scope>
    <source>
        <strain evidence="3">WJC10195</strain>
    </source>
</reference>
<evidence type="ECO:0000256" key="1">
    <source>
        <dbReference type="SAM" id="MobiDB-lite"/>
    </source>
</evidence>
<dbReference type="EMBL" id="JAINUF010000013">
    <property type="protein sequence ID" value="KAJ8343592.1"/>
    <property type="molecule type" value="Genomic_DNA"/>
</dbReference>
<dbReference type="OrthoDB" id="8943944at2759"/>
<evidence type="ECO:0000313" key="3">
    <source>
        <dbReference type="EMBL" id="KAJ8343592.1"/>
    </source>
</evidence>
<dbReference type="Pfam" id="PF20625">
    <property type="entry name" value="WW_USP8"/>
    <property type="match status" value="1"/>
</dbReference>
<feature type="region of interest" description="Disordered" evidence="1">
    <location>
        <begin position="70"/>
        <end position="112"/>
    </location>
</feature>
<protein>
    <recommendedName>
        <fullName evidence="2">USP8 WW domain-containing protein</fullName>
    </recommendedName>
</protein>